<dbReference type="EMBL" id="CAJNOK010006016">
    <property type="protein sequence ID" value="CAF0991078.1"/>
    <property type="molecule type" value="Genomic_DNA"/>
</dbReference>
<dbReference type="Proteomes" id="UP000677228">
    <property type="component" value="Unassembled WGS sequence"/>
</dbReference>
<evidence type="ECO:0000313" key="5">
    <source>
        <dbReference type="EMBL" id="CAF1521074.1"/>
    </source>
</evidence>
<keyword evidence="8" id="KW-1185">Reference proteome</keyword>
<feature type="repeat" description="ANK" evidence="3">
    <location>
        <begin position="72"/>
        <end position="96"/>
    </location>
</feature>
<dbReference type="Proteomes" id="UP000681722">
    <property type="component" value="Unassembled WGS sequence"/>
</dbReference>
<dbReference type="Gene3D" id="3.90.176.10">
    <property type="entry name" value="Toxin ADP-ribosyltransferase, Chain A, domain 1"/>
    <property type="match status" value="1"/>
</dbReference>
<dbReference type="InterPro" id="IPR002110">
    <property type="entry name" value="Ankyrin_rpt"/>
</dbReference>
<dbReference type="SMART" id="SM00248">
    <property type="entry name" value="ANK"/>
    <property type="match status" value="2"/>
</dbReference>
<dbReference type="SUPFAM" id="SSF48403">
    <property type="entry name" value="Ankyrin repeat"/>
    <property type="match status" value="1"/>
</dbReference>
<dbReference type="PROSITE" id="PS50297">
    <property type="entry name" value="ANK_REP_REGION"/>
    <property type="match status" value="1"/>
</dbReference>
<dbReference type="Proteomes" id="UP000663829">
    <property type="component" value="Unassembled WGS sequence"/>
</dbReference>
<dbReference type="Gene3D" id="1.25.40.20">
    <property type="entry name" value="Ankyrin repeat-containing domain"/>
    <property type="match status" value="1"/>
</dbReference>
<dbReference type="Pfam" id="PF12796">
    <property type="entry name" value="Ank_2"/>
    <property type="match status" value="1"/>
</dbReference>
<comment type="caution">
    <text evidence="5">The sequence shown here is derived from an EMBL/GenBank/DDBJ whole genome shotgun (WGS) entry which is preliminary data.</text>
</comment>
<evidence type="ECO:0000313" key="7">
    <source>
        <dbReference type="EMBL" id="CAF4380479.1"/>
    </source>
</evidence>
<dbReference type="OrthoDB" id="448455at2759"/>
<proteinExistence type="predicted"/>
<gene>
    <name evidence="5" type="ORF">GPM918_LOCUS37556</name>
    <name evidence="4" type="ORF">OVA965_LOCUS14077</name>
    <name evidence="7" type="ORF">SRO942_LOCUS38329</name>
    <name evidence="6" type="ORF">TMI583_LOCUS14080</name>
</gene>
<name>A0A815UKE4_9BILA</name>
<dbReference type="PROSITE" id="PS50088">
    <property type="entry name" value="ANK_REPEAT"/>
    <property type="match status" value="1"/>
</dbReference>
<dbReference type="InterPro" id="IPR050776">
    <property type="entry name" value="Ank_Repeat/CDKN_Inhibitor"/>
</dbReference>
<evidence type="ECO:0000313" key="4">
    <source>
        <dbReference type="EMBL" id="CAF0991078.1"/>
    </source>
</evidence>
<dbReference type="EMBL" id="CAJOBA010006023">
    <property type="protein sequence ID" value="CAF3761161.1"/>
    <property type="molecule type" value="Genomic_DNA"/>
</dbReference>
<evidence type="ECO:0000313" key="6">
    <source>
        <dbReference type="EMBL" id="CAF3761161.1"/>
    </source>
</evidence>
<dbReference type="EMBL" id="CAJNOQ010023882">
    <property type="protein sequence ID" value="CAF1521074.1"/>
    <property type="molecule type" value="Genomic_DNA"/>
</dbReference>
<dbReference type="SUPFAM" id="SSF56399">
    <property type="entry name" value="ADP-ribosylation"/>
    <property type="match status" value="1"/>
</dbReference>
<evidence type="ECO:0000313" key="8">
    <source>
        <dbReference type="Proteomes" id="UP000663829"/>
    </source>
</evidence>
<dbReference type="AlphaFoldDB" id="A0A815UKE4"/>
<evidence type="ECO:0000256" key="1">
    <source>
        <dbReference type="ARBA" id="ARBA00022737"/>
    </source>
</evidence>
<keyword evidence="2 3" id="KW-0040">ANK repeat</keyword>
<evidence type="ECO:0000256" key="2">
    <source>
        <dbReference type="ARBA" id="ARBA00023043"/>
    </source>
</evidence>
<dbReference type="PANTHER" id="PTHR24201">
    <property type="entry name" value="ANK_REP_REGION DOMAIN-CONTAINING PROTEIN"/>
    <property type="match status" value="1"/>
</dbReference>
<accession>A0A815UKE4</accession>
<evidence type="ECO:0000256" key="3">
    <source>
        <dbReference type="PROSITE-ProRule" id="PRU00023"/>
    </source>
</evidence>
<dbReference type="EMBL" id="CAJOBC010089438">
    <property type="protein sequence ID" value="CAF4380479.1"/>
    <property type="molecule type" value="Genomic_DNA"/>
</dbReference>
<dbReference type="InterPro" id="IPR036770">
    <property type="entry name" value="Ankyrin_rpt-contain_sf"/>
</dbReference>
<keyword evidence="1" id="KW-0677">Repeat</keyword>
<protein>
    <submittedName>
        <fullName evidence="5">Uncharacterized protein</fullName>
    </submittedName>
</protein>
<dbReference type="Proteomes" id="UP000682733">
    <property type="component" value="Unassembled WGS sequence"/>
</dbReference>
<sequence>MGNVIGNIMDMIMDKIMGNIDSEQKSDNKMLKRPVSVYTSDFYMACRNGDAELLRQMLSLRTFRELNQLEPNGNTSLHAAAFYGHCDIVKMLLEGGCMRSKVNLHGLTAWEEAATDEIRQLFERPQEGRNRFCGDASSQSFEITAPPAASEIGTDEKEEFDRDKWLEGYKSLDETVGDQCAMRLCKNRVIRFGLSKSGDDLKFLDIDWCYKDLRRKVNENVPESHPERAKADHLLDKLQKTRRVIHLIHLFTLETPFYRALHHDNDAFSATVLVSLSQLRNRVFQGRSYRGMSATVDNLRAYRWAHENKGSLLRTQTIMSTSLERSKAEQFAETNDPSNISVLFILDFPEPCPFAINLCKISNEFPCISEFQDEQEILLLVNCLFEVTDSEGSMRKCQRKFLLRVDGGRGGDEAESLRGDPREVHLSKLGEVRGDEEAESL</sequence>
<reference evidence="5" key="1">
    <citation type="submission" date="2021-02" db="EMBL/GenBank/DDBJ databases">
        <authorList>
            <person name="Nowell W R."/>
        </authorList>
    </citation>
    <scope>NUCLEOTIDE SEQUENCE</scope>
</reference>
<organism evidence="5 8">
    <name type="scientific">Didymodactylos carnosus</name>
    <dbReference type="NCBI Taxonomy" id="1234261"/>
    <lineage>
        <taxon>Eukaryota</taxon>
        <taxon>Metazoa</taxon>
        <taxon>Spiralia</taxon>
        <taxon>Gnathifera</taxon>
        <taxon>Rotifera</taxon>
        <taxon>Eurotatoria</taxon>
        <taxon>Bdelloidea</taxon>
        <taxon>Philodinida</taxon>
        <taxon>Philodinidae</taxon>
        <taxon>Didymodactylos</taxon>
    </lineage>
</organism>